<reference evidence="4 5" key="1">
    <citation type="journal article" date="2016" name="Nat. Commun.">
        <title>Thousands of microbial genomes shed light on interconnected biogeochemical processes in an aquifer system.</title>
        <authorList>
            <person name="Anantharaman K."/>
            <person name="Brown C.T."/>
            <person name="Hug L.A."/>
            <person name="Sharon I."/>
            <person name="Castelle C.J."/>
            <person name="Probst A.J."/>
            <person name="Thomas B.C."/>
            <person name="Singh A."/>
            <person name="Wilkins M.J."/>
            <person name="Karaoz U."/>
            <person name="Brodie E.L."/>
            <person name="Williams K.H."/>
            <person name="Hubbard S.S."/>
            <person name="Banfield J.F."/>
        </authorList>
    </citation>
    <scope>NUCLEOTIDE SEQUENCE [LARGE SCALE GENOMIC DNA]</scope>
</reference>
<evidence type="ECO:0008006" key="6">
    <source>
        <dbReference type="Google" id="ProtNLM"/>
    </source>
</evidence>
<evidence type="ECO:0000313" key="4">
    <source>
        <dbReference type="EMBL" id="OHA58449.1"/>
    </source>
</evidence>
<organism evidence="4 5">
    <name type="scientific">Candidatus Vogelbacteria bacterium RIFOXYD1_FULL_44_32</name>
    <dbReference type="NCBI Taxonomy" id="1802438"/>
    <lineage>
        <taxon>Bacteria</taxon>
        <taxon>Candidatus Vogeliibacteriota</taxon>
    </lineage>
</organism>
<accession>A0A1G2QEF0</accession>
<dbReference type="PANTHER" id="PTHR34135:SF2">
    <property type="entry name" value="LYSOZYME"/>
    <property type="match status" value="1"/>
</dbReference>
<dbReference type="GO" id="GO:0009253">
    <property type="term" value="P:peptidoglycan catabolic process"/>
    <property type="evidence" value="ECO:0007669"/>
    <property type="project" value="InterPro"/>
</dbReference>
<dbReference type="InterPro" id="IPR018077">
    <property type="entry name" value="Glyco_hydro_fam25_subgr"/>
</dbReference>
<dbReference type="PROSITE" id="PS51904">
    <property type="entry name" value="GLYCOSYL_HYDROL_F25_2"/>
    <property type="match status" value="1"/>
</dbReference>
<dbReference type="Proteomes" id="UP000177043">
    <property type="component" value="Unassembled WGS sequence"/>
</dbReference>
<sequence>MCKKLLLFFLLLAFVISLFLFIQGKIWLVNPDRSKYPIRGIDVSHYQGDIDWQAVSKDDVGFAYIKATEANDLRDAKFMFNWNNAIKNNIPTGAYHFYSLAHSGKIQAENFIKTVPLDKYQLPPVVDLEYVGNSKKRPPKEEFVNGLRIYLRVISSHYNKQPILYTTYEFYEDYLYPEFEKEKIWIRDIFSKPDTKKIGDWEIWQYNPRGSIDGIKGNVDLNVFNGTNL</sequence>
<dbReference type="AlphaFoldDB" id="A0A1G2QEF0"/>
<dbReference type="GO" id="GO:0016052">
    <property type="term" value="P:carbohydrate catabolic process"/>
    <property type="evidence" value="ECO:0007669"/>
    <property type="project" value="TreeGrafter"/>
</dbReference>
<dbReference type="EMBL" id="MHTJ01000003">
    <property type="protein sequence ID" value="OHA58449.1"/>
    <property type="molecule type" value="Genomic_DNA"/>
</dbReference>
<protein>
    <recommendedName>
        <fullName evidence="6">Lysozyme</fullName>
    </recommendedName>
</protein>
<gene>
    <name evidence="4" type="ORF">A2571_01565</name>
</gene>
<dbReference type="GO" id="GO:0016998">
    <property type="term" value="P:cell wall macromolecule catabolic process"/>
    <property type="evidence" value="ECO:0007669"/>
    <property type="project" value="InterPro"/>
</dbReference>
<proteinExistence type="inferred from homology"/>
<dbReference type="GO" id="GO:0003796">
    <property type="term" value="F:lysozyme activity"/>
    <property type="evidence" value="ECO:0007669"/>
    <property type="project" value="InterPro"/>
</dbReference>
<name>A0A1G2QEF0_9BACT</name>
<dbReference type="InterPro" id="IPR017853">
    <property type="entry name" value="GH"/>
</dbReference>
<evidence type="ECO:0000256" key="1">
    <source>
        <dbReference type="ARBA" id="ARBA00010646"/>
    </source>
</evidence>
<dbReference type="STRING" id="1802438.A2571_01565"/>
<dbReference type="Gene3D" id="3.20.20.80">
    <property type="entry name" value="Glycosidases"/>
    <property type="match status" value="1"/>
</dbReference>
<evidence type="ECO:0000256" key="3">
    <source>
        <dbReference type="ARBA" id="ARBA00023295"/>
    </source>
</evidence>
<keyword evidence="2" id="KW-0378">Hydrolase</keyword>
<comment type="caution">
    <text evidence="4">The sequence shown here is derived from an EMBL/GenBank/DDBJ whole genome shotgun (WGS) entry which is preliminary data.</text>
</comment>
<keyword evidence="3" id="KW-0326">Glycosidase</keyword>
<dbReference type="PANTHER" id="PTHR34135">
    <property type="entry name" value="LYSOZYME"/>
    <property type="match status" value="1"/>
</dbReference>
<evidence type="ECO:0000256" key="2">
    <source>
        <dbReference type="ARBA" id="ARBA00022801"/>
    </source>
</evidence>
<dbReference type="SUPFAM" id="SSF51445">
    <property type="entry name" value="(Trans)glycosidases"/>
    <property type="match status" value="1"/>
</dbReference>
<dbReference type="CDD" id="cd06413">
    <property type="entry name" value="GH25_muramidase_1"/>
    <property type="match status" value="1"/>
</dbReference>
<comment type="similarity">
    <text evidence="1">Belongs to the glycosyl hydrolase 25 family.</text>
</comment>
<dbReference type="SMART" id="SM00641">
    <property type="entry name" value="Glyco_25"/>
    <property type="match status" value="1"/>
</dbReference>
<evidence type="ECO:0000313" key="5">
    <source>
        <dbReference type="Proteomes" id="UP000177043"/>
    </source>
</evidence>
<dbReference type="InterPro" id="IPR002053">
    <property type="entry name" value="Glyco_hydro_25"/>
</dbReference>
<dbReference type="Pfam" id="PF01183">
    <property type="entry name" value="Glyco_hydro_25"/>
    <property type="match status" value="1"/>
</dbReference>